<proteinExistence type="predicted"/>
<feature type="signal peptide" evidence="1">
    <location>
        <begin position="1"/>
        <end position="17"/>
    </location>
</feature>
<organism evidence="2 3">
    <name type="scientific">Aquella oligotrophica</name>
    <dbReference type="NCBI Taxonomy" id="2067065"/>
    <lineage>
        <taxon>Bacteria</taxon>
        <taxon>Pseudomonadati</taxon>
        <taxon>Pseudomonadota</taxon>
        <taxon>Betaproteobacteria</taxon>
        <taxon>Neisseriales</taxon>
        <taxon>Neisseriaceae</taxon>
        <taxon>Aquella</taxon>
    </lineage>
</organism>
<accession>A0A2I7N7S8</accession>
<keyword evidence="1" id="KW-0732">Signal</keyword>
<evidence type="ECO:0000256" key="1">
    <source>
        <dbReference type="SAM" id="SignalP"/>
    </source>
</evidence>
<feature type="chain" id="PRO_5014356823" evidence="1">
    <location>
        <begin position="18"/>
        <end position="129"/>
    </location>
</feature>
<keyword evidence="3" id="KW-1185">Reference proteome</keyword>
<dbReference type="KEGG" id="nba:CUN60_09325"/>
<gene>
    <name evidence="2" type="ORF">CUN60_09325</name>
</gene>
<reference evidence="3" key="1">
    <citation type="submission" date="2017-11" db="EMBL/GenBank/DDBJ databases">
        <authorList>
            <person name="Chan K.G."/>
            <person name="Lee L.S."/>
        </authorList>
    </citation>
    <scope>NUCLEOTIDE SEQUENCE [LARGE SCALE GENOMIC DNA]</scope>
    <source>
        <strain evidence="3">DSM 100970</strain>
    </source>
</reference>
<dbReference type="Pfam" id="PF13698">
    <property type="entry name" value="DUF4156"/>
    <property type="match status" value="1"/>
</dbReference>
<sequence length="129" mass="13601">MKYILQLILAITLLLEACSSTPLKPAASKIVVSEIPPIGANCKLLGQITGHEGNFISGEWTSNEELEKGALNDLKNKAADMGANYLEILTTRQGGTGAFGAVVGFNDETTITNSANAYKCPESALNSLN</sequence>
<dbReference type="InterPro" id="IPR025294">
    <property type="entry name" value="DUF4156"/>
</dbReference>
<dbReference type="EMBL" id="CP024847">
    <property type="protein sequence ID" value="AUR52490.1"/>
    <property type="molecule type" value="Genomic_DNA"/>
</dbReference>
<dbReference type="AlphaFoldDB" id="A0A2I7N7S8"/>
<dbReference type="RefSeq" id="WP_102951781.1">
    <property type="nucleotide sequence ID" value="NZ_CP024847.1"/>
</dbReference>
<dbReference type="OrthoDB" id="8565002at2"/>
<evidence type="ECO:0000313" key="3">
    <source>
        <dbReference type="Proteomes" id="UP000236655"/>
    </source>
</evidence>
<protein>
    <submittedName>
        <fullName evidence="2">DUF4156 domain-containing protein</fullName>
    </submittedName>
</protein>
<dbReference type="Proteomes" id="UP000236655">
    <property type="component" value="Chromosome"/>
</dbReference>
<evidence type="ECO:0000313" key="2">
    <source>
        <dbReference type="EMBL" id="AUR52490.1"/>
    </source>
</evidence>
<name>A0A2I7N7S8_9NEIS</name>